<evidence type="ECO:0000256" key="1">
    <source>
        <dbReference type="SAM" id="MobiDB-lite"/>
    </source>
</evidence>
<sequence length="216" mass="24568">MAFYFYAFAKIPLRTCGHMIANPDEDGEDEIPEGALWSKVEGADEGMKEQMKSLKVLYERPKCIGGRRLRQRQMMSGLGDGQFVAVLAMLLILWSRDTQECWLSTDDDKDAHELRNDAAPRVKDASSVLAVCHEALRADLPKPCNQWGFKPKTSSLSGRSPHGEDYEAKTAKGGGSRWYPTRLKASWAKTVWRRMYGEGRWLRHNKFNLKDAQETI</sequence>
<reference evidence="2" key="3">
    <citation type="submission" date="2006-01" db="EMBL/GenBank/DDBJ databases">
        <authorList>
            <person name="Buell R."/>
        </authorList>
    </citation>
    <scope>NUCLEOTIDE SEQUENCE</scope>
</reference>
<dbReference type="EMBL" id="DP000011">
    <property type="protein sequence ID" value="ABA97254.1"/>
    <property type="molecule type" value="Genomic_DNA"/>
</dbReference>
<protein>
    <submittedName>
        <fullName evidence="2">Uncharacterized protein</fullName>
    </submittedName>
</protein>
<accession>Q2QV02</accession>
<gene>
    <name evidence="2" type="ordered locus">LOC_Os12g14500</name>
</gene>
<feature type="compositionally biased region" description="Basic and acidic residues" evidence="1">
    <location>
        <begin position="161"/>
        <end position="170"/>
    </location>
</feature>
<name>Q2QV02_ORYSJ</name>
<dbReference type="AlphaFoldDB" id="Q2QV02"/>
<evidence type="ECO:0000313" key="2">
    <source>
        <dbReference type="EMBL" id="ABA97254.1"/>
    </source>
</evidence>
<feature type="region of interest" description="Disordered" evidence="1">
    <location>
        <begin position="151"/>
        <end position="172"/>
    </location>
</feature>
<organism evidence="2">
    <name type="scientific">Oryza sativa subsp. japonica</name>
    <name type="common">Rice</name>
    <dbReference type="NCBI Taxonomy" id="39947"/>
    <lineage>
        <taxon>Eukaryota</taxon>
        <taxon>Viridiplantae</taxon>
        <taxon>Streptophyta</taxon>
        <taxon>Embryophyta</taxon>
        <taxon>Tracheophyta</taxon>
        <taxon>Spermatophyta</taxon>
        <taxon>Magnoliopsida</taxon>
        <taxon>Liliopsida</taxon>
        <taxon>Poales</taxon>
        <taxon>Poaceae</taxon>
        <taxon>BOP clade</taxon>
        <taxon>Oryzoideae</taxon>
        <taxon>Oryzeae</taxon>
        <taxon>Oryzinae</taxon>
        <taxon>Oryza</taxon>
        <taxon>Oryza sativa</taxon>
    </lineage>
</organism>
<proteinExistence type="predicted"/>
<reference evidence="2" key="1">
    <citation type="journal article" date="2005" name="BMC Biol.">
        <title>The sequence of rice chromosomes 11 and 12, rich in disease resistance genes and recent gene duplications.</title>
        <authorList>
            <consortium name="The rice chromosomes 11 and 12 sequencing consortia"/>
        </authorList>
    </citation>
    <scope>NUCLEOTIDE SEQUENCE [LARGE SCALE GENOMIC DNA]</scope>
</reference>
<reference evidence="2" key="2">
    <citation type="submission" date="2005-04" db="EMBL/GenBank/DDBJ databases">
        <authorList>
            <person name="Buell C.R."/>
            <person name="Wing R.A."/>
            <person name="McCombie W.A."/>
            <person name="Ouyang S."/>
        </authorList>
    </citation>
    <scope>NUCLEOTIDE SEQUENCE</scope>
</reference>